<dbReference type="HOGENOM" id="CLU_055868_0_1_1"/>
<keyword evidence="4" id="KW-1185">Reference proteome</keyword>
<dbReference type="Pfam" id="PF23302">
    <property type="entry name" value="HTH_DNAJC9"/>
    <property type="match status" value="1"/>
</dbReference>
<dbReference type="CDD" id="cd06257">
    <property type="entry name" value="DnaJ"/>
    <property type="match status" value="1"/>
</dbReference>
<dbReference type="SMART" id="SM00271">
    <property type="entry name" value="DnaJ"/>
    <property type="match status" value="1"/>
</dbReference>
<proteinExistence type="predicted"/>
<evidence type="ECO:0000313" key="4">
    <source>
        <dbReference type="Proteomes" id="UP000053789"/>
    </source>
</evidence>
<dbReference type="InterPro" id="IPR001623">
    <property type="entry name" value="DnaJ_domain"/>
</dbReference>
<evidence type="ECO:0000256" key="1">
    <source>
        <dbReference type="SAM" id="MobiDB-lite"/>
    </source>
</evidence>
<dbReference type="InterPro" id="IPR052594">
    <property type="entry name" value="J_domain-containing_protein"/>
</dbReference>
<feature type="region of interest" description="Disordered" evidence="1">
    <location>
        <begin position="1"/>
        <end position="37"/>
    </location>
</feature>
<dbReference type="Pfam" id="PF00226">
    <property type="entry name" value="DnaJ"/>
    <property type="match status" value="1"/>
</dbReference>
<dbReference type="InterPro" id="IPR036869">
    <property type="entry name" value="J_dom_sf"/>
</dbReference>
<dbReference type="AlphaFoldDB" id="A0A0D2HLT4"/>
<feature type="compositionally biased region" description="Basic and acidic residues" evidence="1">
    <location>
        <begin position="10"/>
        <end position="30"/>
    </location>
</feature>
<accession>A0A0D2HLT4</accession>
<reference evidence="3" key="1">
    <citation type="submission" date="2015-01" db="EMBL/GenBank/DDBJ databases">
        <title>The Genome Sequence of Cladophialophora bantiana CBS 173.52.</title>
        <authorList>
            <consortium name="The Broad Institute Genomics Platform"/>
            <person name="Cuomo C."/>
            <person name="de Hoog S."/>
            <person name="Gorbushina A."/>
            <person name="Stielow B."/>
            <person name="Teixiera M."/>
            <person name="Abouelleil A."/>
            <person name="Chapman S.B."/>
            <person name="Priest M."/>
            <person name="Young S.K."/>
            <person name="Wortman J."/>
            <person name="Nusbaum C."/>
            <person name="Birren B."/>
        </authorList>
    </citation>
    <scope>NUCLEOTIDE SEQUENCE [LARGE SCALE GENOMIC DNA]</scope>
    <source>
        <strain evidence="3">CBS 173.52</strain>
    </source>
</reference>
<organism evidence="3 4">
    <name type="scientific">Cladophialophora bantiana (strain ATCC 10958 / CBS 173.52 / CDC B-1940 / NIH 8579)</name>
    <name type="common">Xylohypha bantiana</name>
    <dbReference type="NCBI Taxonomy" id="1442370"/>
    <lineage>
        <taxon>Eukaryota</taxon>
        <taxon>Fungi</taxon>
        <taxon>Dikarya</taxon>
        <taxon>Ascomycota</taxon>
        <taxon>Pezizomycotina</taxon>
        <taxon>Eurotiomycetes</taxon>
        <taxon>Chaetothyriomycetidae</taxon>
        <taxon>Chaetothyriales</taxon>
        <taxon>Herpotrichiellaceae</taxon>
        <taxon>Cladophialophora</taxon>
    </lineage>
</organism>
<dbReference type="GeneID" id="27698542"/>
<dbReference type="SUPFAM" id="SSF46565">
    <property type="entry name" value="Chaperone J-domain"/>
    <property type="match status" value="1"/>
</dbReference>
<dbReference type="InterPro" id="IPR018253">
    <property type="entry name" value="DnaJ_domain_CS"/>
</dbReference>
<sequence>MPRKSKSKPQRVEDSASNGSEKHPEGREDLAVGDPPLIDPYAVLHVSETATPDEIKSSYRKLALKHHPDKASPENRESAHKAFQEIAFAYAILSDERRRKRYDATGNTAESATIDDDDFNWVDFFREQTENIVTEEMIEQVKKEYQGSGEERDDVLAAYTQSEGDMDVVFEMVMCSEVLADEDRFRKIIDEAIAQGEVEAYNRYTKEDKKSRQRRKANAKQEEAEARELARDLGLEDRIFGNKGSSQKKSKTGEGDNEALTALIQQRQRNRAQNFFDDLEAKYGGGTKKGKRKAMAEPPEELFQKNAKKGKKGVKT</sequence>
<feature type="domain" description="J" evidence="2">
    <location>
        <begin position="39"/>
        <end position="106"/>
    </location>
</feature>
<dbReference type="PRINTS" id="PR00625">
    <property type="entry name" value="JDOMAIN"/>
</dbReference>
<dbReference type="GO" id="GO:0031072">
    <property type="term" value="F:heat shock protein binding"/>
    <property type="evidence" value="ECO:0007669"/>
    <property type="project" value="TreeGrafter"/>
</dbReference>
<feature type="compositionally biased region" description="Basic residues" evidence="1">
    <location>
        <begin position="306"/>
        <end position="316"/>
    </location>
</feature>
<protein>
    <recommendedName>
        <fullName evidence="2">J domain-containing protein</fullName>
    </recommendedName>
</protein>
<dbReference type="PANTHER" id="PTHR44144">
    <property type="entry name" value="DNAJ HOMOLOG SUBFAMILY C MEMBER 9"/>
    <property type="match status" value="1"/>
</dbReference>
<dbReference type="RefSeq" id="XP_016620967.1">
    <property type="nucleotide sequence ID" value="XM_016763354.1"/>
</dbReference>
<dbReference type="PANTHER" id="PTHR44144:SF1">
    <property type="entry name" value="DNAJ HOMOLOG SUBFAMILY C MEMBER 9"/>
    <property type="match status" value="1"/>
</dbReference>
<dbReference type="GO" id="GO:0005634">
    <property type="term" value="C:nucleus"/>
    <property type="evidence" value="ECO:0007669"/>
    <property type="project" value="TreeGrafter"/>
</dbReference>
<dbReference type="OrthoDB" id="110024at2759"/>
<dbReference type="InterPro" id="IPR056453">
    <property type="entry name" value="HTH_DNAJC9"/>
</dbReference>
<evidence type="ECO:0000259" key="2">
    <source>
        <dbReference type="PROSITE" id="PS50076"/>
    </source>
</evidence>
<dbReference type="PROSITE" id="PS00636">
    <property type="entry name" value="DNAJ_1"/>
    <property type="match status" value="1"/>
</dbReference>
<dbReference type="EMBL" id="KN846986">
    <property type="protein sequence ID" value="KIW94298.1"/>
    <property type="molecule type" value="Genomic_DNA"/>
</dbReference>
<dbReference type="PROSITE" id="PS50076">
    <property type="entry name" value="DNAJ_2"/>
    <property type="match status" value="1"/>
</dbReference>
<feature type="compositionally biased region" description="Basic and acidic residues" evidence="1">
    <location>
        <begin position="219"/>
        <end position="240"/>
    </location>
</feature>
<feature type="region of interest" description="Disordered" evidence="1">
    <location>
        <begin position="206"/>
        <end position="316"/>
    </location>
</feature>
<gene>
    <name evidence="3" type="ORF">Z519_05614</name>
</gene>
<dbReference type="Proteomes" id="UP000053789">
    <property type="component" value="Unassembled WGS sequence"/>
</dbReference>
<evidence type="ECO:0000313" key="3">
    <source>
        <dbReference type="EMBL" id="KIW94298.1"/>
    </source>
</evidence>
<dbReference type="Gene3D" id="1.10.287.110">
    <property type="entry name" value="DnaJ domain"/>
    <property type="match status" value="1"/>
</dbReference>
<dbReference type="GO" id="GO:0005737">
    <property type="term" value="C:cytoplasm"/>
    <property type="evidence" value="ECO:0007669"/>
    <property type="project" value="TreeGrafter"/>
</dbReference>
<name>A0A0D2HLT4_CLAB1</name>
<feature type="compositionally biased region" description="Low complexity" evidence="1">
    <location>
        <begin position="265"/>
        <end position="274"/>
    </location>
</feature>
<dbReference type="FunFam" id="1.10.287.110:FF:000110">
    <property type="entry name" value="DnaJ domain protein (AFU_orthologue AFUA_2G13210)"/>
    <property type="match status" value="1"/>
</dbReference>